<keyword evidence="1" id="KW-1133">Transmembrane helix</keyword>
<proteinExistence type="predicted"/>
<dbReference type="InterPro" id="IPR052955">
    <property type="entry name" value="UPF0703_membrane_permease"/>
</dbReference>
<feature type="transmembrane region" description="Helical" evidence="1">
    <location>
        <begin position="7"/>
        <end position="26"/>
    </location>
</feature>
<dbReference type="EMBL" id="CP006905">
    <property type="protein sequence ID" value="AIY85083.1"/>
    <property type="molecule type" value="Genomic_DNA"/>
</dbReference>
<evidence type="ECO:0000256" key="1">
    <source>
        <dbReference type="SAM" id="Phobius"/>
    </source>
</evidence>
<dbReference type="eggNOG" id="COG3689">
    <property type="taxonomic scope" value="Bacteria"/>
</dbReference>
<dbReference type="NCBIfam" id="TIGR03943">
    <property type="entry name" value="TIGR03943 family putative permease subunit"/>
    <property type="match status" value="1"/>
</dbReference>
<dbReference type="PANTHER" id="PTHR40047:SF1">
    <property type="entry name" value="UPF0703 PROTEIN YCGQ"/>
    <property type="match status" value="1"/>
</dbReference>
<accession>A0A0A7FZP1</accession>
<sequence length="246" mass="28975">MRLNKRELIDLIILFFITSIFYYLIIGDNIEIFLNPRMNKYIIFAFIIFVALTINQFFNAFTINTFRDVRRGALVFLVLILAFISLIYRNDLKKELVNEEINKEISYEEDNFNEIYKITERLNSENKEDKNTIVLNSDNYTRIFPNIMENPNEFKGKKIKTEGLAYKPKEINNNEFTIAREVMSCCVADVQIVGLMCQYDNSVDLKENEWVSVEGVMDVKDNKPVINVKEVIKLKKPKNSYIYPIQ</sequence>
<dbReference type="Pfam" id="PF21537">
    <property type="entry name" value="DUF1980_C"/>
    <property type="match status" value="1"/>
</dbReference>
<evidence type="ECO:0000259" key="2">
    <source>
        <dbReference type="Pfam" id="PF21537"/>
    </source>
</evidence>
<reference evidence="3 4" key="1">
    <citation type="journal article" date="2015" name="Infect. Genet. Evol.">
        <title>Genomic sequences of six botulinum neurotoxin-producing strains representing three clostridial species illustrate the mobility and diversity of botulinum neurotoxin genes.</title>
        <authorList>
            <person name="Smith T.J."/>
            <person name="Hill K.K."/>
            <person name="Xie G."/>
            <person name="Foley B.T."/>
            <person name="Williamson C.H."/>
            <person name="Foster J.T."/>
            <person name="Johnson S.L."/>
            <person name="Chertkov O."/>
            <person name="Teshima H."/>
            <person name="Gibbons H.S."/>
            <person name="Johnsky L.A."/>
            <person name="Karavis M.A."/>
            <person name="Smith L.A."/>
        </authorList>
    </citation>
    <scope>NUCLEOTIDE SEQUENCE [LARGE SCALE GENOMIC DNA]</scope>
    <source>
        <strain evidence="3">Sullivan</strain>
    </source>
</reference>
<dbReference type="STRING" id="1561.NPD11_605"/>
<dbReference type="InterPro" id="IPR015402">
    <property type="entry name" value="DUF1980"/>
</dbReference>
<dbReference type="OrthoDB" id="9770408at2"/>
<protein>
    <recommendedName>
        <fullName evidence="2">DUF1980 domain-containing protein</fullName>
    </recommendedName>
</protein>
<keyword evidence="1" id="KW-0472">Membrane</keyword>
<feature type="transmembrane region" description="Helical" evidence="1">
    <location>
        <begin position="41"/>
        <end position="60"/>
    </location>
</feature>
<keyword evidence="1" id="KW-0812">Transmembrane</keyword>
<gene>
    <name evidence="3" type="ORF">U729_2432</name>
</gene>
<name>A0A0A7FZP1_9CLOT</name>
<organism evidence="3 4">
    <name type="scientific">Clostridium baratii str. Sullivan</name>
    <dbReference type="NCBI Taxonomy" id="1415775"/>
    <lineage>
        <taxon>Bacteria</taxon>
        <taxon>Bacillati</taxon>
        <taxon>Bacillota</taxon>
        <taxon>Clostridia</taxon>
        <taxon>Eubacteriales</taxon>
        <taxon>Clostridiaceae</taxon>
        <taxon>Clostridium</taxon>
    </lineage>
</organism>
<dbReference type="InterPro" id="IPR048447">
    <property type="entry name" value="DUF1980_C"/>
</dbReference>
<keyword evidence="4" id="KW-1185">Reference proteome</keyword>
<dbReference type="KEGG" id="cbv:U729_2432"/>
<dbReference type="PANTHER" id="PTHR40047">
    <property type="entry name" value="UPF0703 PROTEIN YCGQ"/>
    <property type="match status" value="1"/>
</dbReference>
<dbReference type="HOGENOM" id="CLU_070027_0_1_9"/>
<evidence type="ECO:0000313" key="3">
    <source>
        <dbReference type="EMBL" id="AIY85083.1"/>
    </source>
</evidence>
<feature type="domain" description="DUF1980" evidence="2">
    <location>
        <begin position="124"/>
        <end position="244"/>
    </location>
</feature>
<dbReference type="RefSeq" id="WP_039315381.1">
    <property type="nucleotide sequence ID" value="NZ_CP006905.1"/>
</dbReference>
<dbReference type="AlphaFoldDB" id="A0A0A7FZP1"/>
<feature type="transmembrane region" description="Helical" evidence="1">
    <location>
        <begin position="72"/>
        <end position="88"/>
    </location>
</feature>
<dbReference type="Proteomes" id="UP000030635">
    <property type="component" value="Chromosome"/>
</dbReference>
<evidence type="ECO:0000313" key="4">
    <source>
        <dbReference type="Proteomes" id="UP000030635"/>
    </source>
</evidence>